<evidence type="ECO:0000313" key="2">
    <source>
        <dbReference type="Proteomes" id="UP001165740"/>
    </source>
</evidence>
<dbReference type="RefSeq" id="XP_055862067.1">
    <property type="nucleotide sequence ID" value="XM_056006092.1"/>
</dbReference>
<sequence length="630" mass="69801">MEHIEATSVIKSKPTLNDVCETPVLLNGKSEPANCDEKEYDPIYDIAIQFATTHGYSFVVFEDDQIKRIRKTTQRRHKISPRCSERKPRNAMLPRGPTEHDRKAPVHAVRYAANIGNRCRRRCHDETSLVLESVVNDMKLIESAKKDIDMVKIVNSNLSKLDVILPGTEKPSPTLSFKQQKPQKRRSSSRSSRFISGISPNRTSASSTLKASVSQQSLESPRDECKGIVRVSNTTEAILSSAPLEDFKEYLSDMCVKIFQDQPDLSPSAEKPITEAPSIRTTAEGDIGAAEGGTCALEKSPNLGACPSPGRPANLKLKSKKSDSQNFEFLKKYYARQVKKSEENQSLNNAPNDETGASNLMPTDVLGKDEIDSSILGTPSPRQQRDHKPNLYRVCNSISDTVFHETILALKSTWNPCGKSTLPVAKIDFVRVKNKSLKMKSLTMIGDQDIYQSLGRHLHHVPRTLKFSCSIIRSPPITRIRCNPHLRLGKPRAYSEYPCCVHTFESCHNFSLYQSGSARKMSGTLTPSNAQRETIFPMHSEALGETRQLDSDPAADNSKETKKDFGARDMICAPEAGLSLPEPILSGVLDEPKGDKQDLQVSSLTVDPADSPAQCHGVDGKTEVNELQKN</sequence>
<name>A0A9W2YH69_BIOGL</name>
<evidence type="ECO:0000256" key="1">
    <source>
        <dbReference type="SAM" id="MobiDB-lite"/>
    </source>
</evidence>
<organism evidence="2 4">
    <name type="scientific">Biomphalaria glabrata</name>
    <name type="common">Bloodfluke planorb</name>
    <name type="synonym">Freshwater snail</name>
    <dbReference type="NCBI Taxonomy" id="6526"/>
    <lineage>
        <taxon>Eukaryota</taxon>
        <taxon>Metazoa</taxon>
        <taxon>Spiralia</taxon>
        <taxon>Lophotrochozoa</taxon>
        <taxon>Mollusca</taxon>
        <taxon>Gastropoda</taxon>
        <taxon>Heterobranchia</taxon>
        <taxon>Euthyneura</taxon>
        <taxon>Panpulmonata</taxon>
        <taxon>Hygrophila</taxon>
        <taxon>Lymnaeoidea</taxon>
        <taxon>Planorbidae</taxon>
        <taxon>Biomphalaria</taxon>
    </lineage>
</organism>
<evidence type="ECO:0000313" key="3">
    <source>
        <dbReference type="RefSeq" id="XP_055862067.1"/>
    </source>
</evidence>
<feature type="compositionally biased region" description="Polar residues" evidence="1">
    <location>
        <begin position="201"/>
        <end position="218"/>
    </location>
</feature>
<evidence type="ECO:0000313" key="4">
    <source>
        <dbReference type="RefSeq" id="XP_055862068.1"/>
    </source>
</evidence>
<dbReference type="Proteomes" id="UP001165740">
    <property type="component" value="Chromosome 12"/>
</dbReference>
<protein>
    <submittedName>
        <fullName evidence="3 4">Uncharacterized protein LOC129922042</fullName>
    </submittedName>
</protein>
<proteinExistence type="predicted"/>
<feature type="region of interest" description="Disordered" evidence="1">
    <location>
        <begin position="545"/>
        <end position="566"/>
    </location>
</feature>
<dbReference type="AlphaFoldDB" id="A0A9W2YH69"/>
<dbReference type="RefSeq" id="XP_055862068.1">
    <property type="nucleotide sequence ID" value="XM_056006093.1"/>
</dbReference>
<feature type="compositionally biased region" description="Basic and acidic residues" evidence="1">
    <location>
        <begin position="618"/>
        <end position="630"/>
    </location>
</feature>
<keyword evidence="2" id="KW-1185">Reference proteome</keyword>
<feature type="compositionally biased region" description="Low complexity" evidence="1">
    <location>
        <begin position="189"/>
        <end position="200"/>
    </location>
</feature>
<dbReference type="GeneID" id="129922042"/>
<feature type="region of interest" description="Disordered" evidence="1">
    <location>
        <begin position="582"/>
        <end position="630"/>
    </location>
</feature>
<feature type="compositionally biased region" description="Basic and acidic residues" evidence="1">
    <location>
        <begin position="557"/>
        <end position="566"/>
    </location>
</feature>
<dbReference type="OrthoDB" id="6081408at2759"/>
<feature type="compositionally biased region" description="Polar residues" evidence="1">
    <location>
        <begin position="344"/>
        <end position="360"/>
    </location>
</feature>
<reference evidence="3 4" key="1">
    <citation type="submission" date="2025-04" db="UniProtKB">
        <authorList>
            <consortium name="RefSeq"/>
        </authorList>
    </citation>
    <scope>IDENTIFICATION</scope>
</reference>
<feature type="region of interest" description="Disordered" evidence="1">
    <location>
        <begin position="72"/>
        <end position="103"/>
    </location>
</feature>
<feature type="region of interest" description="Disordered" evidence="1">
    <location>
        <begin position="169"/>
        <end position="218"/>
    </location>
</feature>
<gene>
    <name evidence="3 4" type="primary">LOC129922042</name>
</gene>
<feature type="region of interest" description="Disordered" evidence="1">
    <location>
        <begin position="341"/>
        <end position="360"/>
    </location>
</feature>
<accession>A0A9W2YH69</accession>